<gene>
    <name evidence="2" type="ORF">POJ06DRAFT_260521</name>
</gene>
<name>A0AAD7VQB3_9ASCO</name>
<protein>
    <submittedName>
        <fullName evidence="2">Uncharacterized protein</fullName>
    </submittedName>
</protein>
<proteinExistence type="predicted"/>
<dbReference type="Proteomes" id="UP001217417">
    <property type="component" value="Unassembled WGS sequence"/>
</dbReference>
<feature type="transmembrane region" description="Helical" evidence="1">
    <location>
        <begin position="25"/>
        <end position="47"/>
    </location>
</feature>
<sequence length="74" mass="8506">MRTIGSELRDRQTGDFSVYSYYLRAAGWLNCLFFLIYVSILAFCFNFPSEFHLSMLKSPTCQSDLFSSMVAVVL</sequence>
<dbReference type="RefSeq" id="XP_056041393.1">
    <property type="nucleotide sequence ID" value="XM_056188500.1"/>
</dbReference>
<dbReference type="GeneID" id="80883666"/>
<reference evidence="2" key="1">
    <citation type="submission" date="2023-03" db="EMBL/GenBank/DDBJ databases">
        <title>Near-Complete genome sequence of Lipomyces tetrasporous NRRL Y-64009, an oleaginous yeast capable of growing on lignocellulosic hydrolysates.</title>
        <authorList>
            <consortium name="Lawrence Berkeley National Laboratory"/>
            <person name="Jagtap S.S."/>
            <person name="Liu J.-J."/>
            <person name="Walukiewicz H.E."/>
            <person name="Pangilinan J."/>
            <person name="Lipzen A."/>
            <person name="Ahrendt S."/>
            <person name="Koriabine M."/>
            <person name="Cobaugh K."/>
            <person name="Salamov A."/>
            <person name="Yoshinaga Y."/>
            <person name="Ng V."/>
            <person name="Daum C."/>
            <person name="Grigoriev I.V."/>
            <person name="Slininger P.J."/>
            <person name="Dien B.S."/>
            <person name="Jin Y.-S."/>
            <person name="Rao C.V."/>
        </authorList>
    </citation>
    <scope>NUCLEOTIDE SEQUENCE</scope>
    <source>
        <strain evidence="2">NRRL Y-64009</strain>
    </source>
</reference>
<evidence type="ECO:0000313" key="3">
    <source>
        <dbReference type="Proteomes" id="UP001217417"/>
    </source>
</evidence>
<keyword evidence="3" id="KW-1185">Reference proteome</keyword>
<keyword evidence="1" id="KW-1133">Transmembrane helix</keyword>
<organism evidence="2 3">
    <name type="scientific">Lipomyces tetrasporus</name>
    <dbReference type="NCBI Taxonomy" id="54092"/>
    <lineage>
        <taxon>Eukaryota</taxon>
        <taxon>Fungi</taxon>
        <taxon>Dikarya</taxon>
        <taxon>Ascomycota</taxon>
        <taxon>Saccharomycotina</taxon>
        <taxon>Lipomycetes</taxon>
        <taxon>Lipomycetales</taxon>
        <taxon>Lipomycetaceae</taxon>
        <taxon>Lipomyces</taxon>
    </lineage>
</organism>
<evidence type="ECO:0000256" key="1">
    <source>
        <dbReference type="SAM" id="Phobius"/>
    </source>
</evidence>
<keyword evidence="1" id="KW-0812">Transmembrane</keyword>
<dbReference type="EMBL" id="JARPMG010000010">
    <property type="protein sequence ID" value="KAJ8097943.1"/>
    <property type="molecule type" value="Genomic_DNA"/>
</dbReference>
<accession>A0AAD7VQB3</accession>
<comment type="caution">
    <text evidence="2">The sequence shown here is derived from an EMBL/GenBank/DDBJ whole genome shotgun (WGS) entry which is preliminary data.</text>
</comment>
<dbReference type="AlphaFoldDB" id="A0AAD7VQB3"/>
<keyword evidence="1" id="KW-0472">Membrane</keyword>
<evidence type="ECO:0000313" key="2">
    <source>
        <dbReference type="EMBL" id="KAJ8097943.1"/>
    </source>
</evidence>